<dbReference type="AlphaFoldDB" id="A0A6I4I6Z8"/>
<evidence type="ECO:0000313" key="2">
    <source>
        <dbReference type="Proteomes" id="UP000434850"/>
    </source>
</evidence>
<dbReference type="OrthoDB" id="791021at2"/>
<dbReference type="RefSeq" id="WP_157540639.1">
    <property type="nucleotide sequence ID" value="NZ_WQLA01000002.1"/>
</dbReference>
<accession>A0A6I4I6Z8</accession>
<keyword evidence="2" id="KW-1185">Reference proteome</keyword>
<evidence type="ECO:0008006" key="3">
    <source>
        <dbReference type="Google" id="ProtNLM"/>
    </source>
</evidence>
<dbReference type="Proteomes" id="UP000434850">
    <property type="component" value="Unassembled WGS sequence"/>
</dbReference>
<evidence type="ECO:0000313" key="1">
    <source>
        <dbReference type="EMBL" id="MVN90871.1"/>
    </source>
</evidence>
<sequence>MAYQQVIRSNGYSIGFGGSGKAEFPLSKSFNLTLTTGYINYYTKDGFKDALERINYKTYFGYIPVKSGGKLFLSESFYADAEIGVLFGTNNNSGNSFIYAPGLSVSFPVSDNHDIDFGARYEGWSQSGGNIGQVAFRIAYKFGL</sequence>
<comment type="caution">
    <text evidence="1">The sequence shown here is derived from an EMBL/GenBank/DDBJ whole genome shotgun (WGS) entry which is preliminary data.</text>
</comment>
<protein>
    <recommendedName>
        <fullName evidence="3">Outer membrane protein beta-barrel domain-containing protein</fullName>
    </recommendedName>
</protein>
<gene>
    <name evidence="1" type="ORF">GO816_07020</name>
</gene>
<reference evidence="1 2" key="1">
    <citation type="submission" date="2019-12" db="EMBL/GenBank/DDBJ databases">
        <title>Mucilaginibacter sp. HME9299 genome sequencing and assembly.</title>
        <authorList>
            <person name="Kang H."/>
            <person name="Kim H."/>
            <person name="Joh K."/>
        </authorList>
    </citation>
    <scope>NUCLEOTIDE SEQUENCE [LARGE SCALE GENOMIC DNA]</scope>
    <source>
        <strain evidence="1 2">HME9299</strain>
    </source>
</reference>
<proteinExistence type="predicted"/>
<dbReference type="EMBL" id="WQLA01000002">
    <property type="protein sequence ID" value="MVN90871.1"/>
    <property type="molecule type" value="Genomic_DNA"/>
</dbReference>
<name>A0A6I4I6Z8_9SPHI</name>
<organism evidence="1 2">
    <name type="scientific">Mucilaginibacter aquatilis</name>
    <dbReference type="NCBI Taxonomy" id="1517760"/>
    <lineage>
        <taxon>Bacteria</taxon>
        <taxon>Pseudomonadati</taxon>
        <taxon>Bacteroidota</taxon>
        <taxon>Sphingobacteriia</taxon>
        <taxon>Sphingobacteriales</taxon>
        <taxon>Sphingobacteriaceae</taxon>
        <taxon>Mucilaginibacter</taxon>
    </lineage>
</organism>